<proteinExistence type="predicted"/>
<name>A0A271J183_9BACT</name>
<protein>
    <recommendedName>
        <fullName evidence="1">N-terminal domain-containing protein</fullName>
    </recommendedName>
</protein>
<dbReference type="Proteomes" id="UP000216339">
    <property type="component" value="Unassembled WGS sequence"/>
</dbReference>
<evidence type="ECO:0000259" key="1">
    <source>
        <dbReference type="Pfam" id="PF08401"/>
    </source>
</evidence>
<organism evidence="2 3">
    <name type="scientific">Rubrivirga marina</name>
    <dbReference type="NCBI Taxonomy" id="1196024"/>
    <lineage>
        <taxon>Bacteria</taxon>
        <taxon>Pseudomonadati</taxon>
        <taxon>Rhodothermota</taxon>
        <taxon>Rhodothermia</taxon>
        <taxon>Rhodothermales</taxon>
        <taxon>Rubricoccaceae</taxon>
        <taxon>Rubrivirga</taxon>
    </lineage>
</organism>
<evidence type="ECO:0000313" key="2">
    <source>
        <dbReference type="EMBL" id="PAP77252.1"/>
    </source>
</evidence>
<accession>A0A271J183</accession>
<gene>
    <name evidence="2" type="ORF">BSZ37_12815</name>
</gene>
<dbReference type="Pfam" id="PF08401">
    <property type="entry name" value="ArdcN"/>
    <property type="match status" value="1"/>
</dbReference>
<dbReference type="OrthoDB" id="7605626at2"/>
<sequence>MNKITTAPNQLALGLTTPIMSMAQRDARPNRQARLDAAKAVLARGLAGVRDDPKALAAYLAFRARFHDYSPRNTMLIFLQRPTAKYCMGFRSWTKHGRRVLKGERGLTVLAPILRRPTEGDVAAGHDPDDRVPVGFRTTTTFDYEQTEAVSDDALV</sequence>
<keyword evidence="3" id="KW-1185">Reference proteome</keyword>
<feature type="domain" description="N-terminal" evidence="1">
    <location>
        <begin position="60"/>
        <end position="121"/>
    </location>
</feature>
<dbReference type="InterPro" id="IPR013610">
    <property type="entry name" value="ArdC_N"/>
</dbReference>
<dbReference type="EMBL" id="MQWD01000001">
    <property type="protein sequence ID" value="PAP77252.1"/>
    <property type="molecule type" value="Genomic_DNA"/>
</dbReference>
<evidence type="ECO:0000313" key="3">
    <source>
        <dbReference type="Proteomes" id="UP000216339"/>
    </source>
</evidence>
<comment type="caution">
    <text evidence="2">The sequence shown here is derived from an EMBL/GenBank/DDBJ whole genome shotgun (WGS) entry which is preliminary data.</text>
</comment>
<dbReference type="RefSeq" id="WP_095510917.1">
    <property type="nucleotide sequence ID" value="NZ_MQWD01000001.1"/>
</dbReference>
<dbReference type="GO" id="GO:0003697">
    <property type="term" value="F:single-stranded DNA binding"/>
    <property type="evidence" value="ECO:0007669"/>
    <property type="project" value="InterPro"/>
</dbReference>
<dbReference type="AlphaFoldDB" id="A0A271J183"/>
<reference evidence="2 3" key="1">
    <citation type="submission" date="2016-11" db="EMBL/GenBank/DDBJ databases">
        <title>Study of marine rhodopsin-containing bacteria.</title>
        <authorList>
            <person name="Yoshizawa S."/>
            <person name="Kumagai Y."/>
            <person name="Kogure K."/>
        </authorList>
    </citation>
    <scope>NUCLEOTIDE SEQUENCE [LARGE SCALE GENOMIC DNA]</scope>
    <source>
        <strain evidence="2 3">SAORIC-28</strain>
    </source>
</reference>